<comment type="subunit">
    <text evidence="2 5">Interacts with the 40S ribosomal subunit.</text>
</comment>
<dbReference type="GO" id="GO:0005840">
    <property type="term" value="C:ribosome"/>
    <property type="evidence" value="ECO:0007669"/>
    <property type="project" value="UniProtKB-KW"/>
</dbReference>
<evidence type="ECO:0000256" key="5">
    <source>
        <dbReference type="RuleBase" id="RU361273"/>
    </source>
</evidence>
<dbReference type="GO" id="GO:0003729">
    <property type="term" value="F:mRNA binding"/>
    <property type="evidence" value="ECO:0007669"/>
    <property type="project" value="TreeGrafter"/>
</dbReference>
<feature type="domain" description="SUI1" evidence="7">
    <location>
        <begin position="112"/>
        <end position="183"/>
    </location>
</feature>
<evidence type="ECO:0000256" key="1">
    <source>
        <dbReference type="ARBA" id="ARBA00007514"/>
    </source>
</evidence>
<dbReference type="InterPro" id="IPR050318">
    <property type="entry name" value="DENR/SUI1_TIF"/>
</dbReference>
<dbReference type="EMBL" id="JABWAB010000007">
    <property type="protein sequence ID" value="KAF6047009.1"/>
    <property type="molecule type" value="Genomic_DNA"/>
</dbReference>
<evidence type="ECO:0000259" key="7">
    <source>
        <dbReference type="PROSITE" id="PS50296"/>
    </source>
</evidence>
<dbReference type="CDD" id="cd11607">
    <property type="entry name" value="DENR_C"/>
    <property type="match status" value="1"/>
</dbReference>
<dbReference type="NCBIfam" id="TIGR01159">
    <property type="entry name" value="DRP1"/>
    <property type="match status" value="1"/>
</dbReference>
<comment type="subcellular location">
    <subcellularLocation>
        <location evidence="5">Cytoplasm</location>
    </subcellularLocation>
</comment>
<dbReference type="Pfam" id="PF01253">
    <property type="entry name" value="SUI1"/>
    <property type="match status" value="1"/>
</dbReference>
<proteinExistence type="inferred from homology"/>
<sequence length="231" mass="24581">MSEIEPKKITYCGVCSYPPEFCEFGISLAKCQQWLQSNHPDLYTKLYPNIASPSSQASDSATGDTPVSTLAAAASSLSIDQNNKIQQDLAKKQHREELKQQKELAKKLSSKITIKRIERNKRKHIISISGLEVFNIDSKKLAKTFASKFATGASVTKNAEKLDEILVQGDVSDEAKLYIEGLLKEQGLEDVKVVQVDDKKILKKAAAAAAGGGGGSGGAGGGAGGANKGAK</sequence>
<dbReference type="AlphaFoldDB" id="A0A8X7NKB5"/>
<dbReference type="SUPFAM" id="SSF55159">
    <property type="entry name" value="eIF1-like"/>
    <property type="match status" value="1"/>
</dbReference>
<evidence type="ECO:0000313" key="8">
    <source>
        <dbReference type="EMBL" id="KAF6047009.1"/>
    </source>
</evidence>
<keyword evidence="5" id="KW-0963">Cytoplasm</keyword>
<dbReference type="PANTHER" id="PTHR12789:SF0">
    <property type="entry name" value="DENSITY-REGULATED PROTEIN"/>
    <property type="match status" value="1"/>
</dbReference>
<dbReference type="InterPro" id="IPR036877">
    <property type="entry name" value="SUI1_dom_sf"/>
</dbReference>
<feature type="region of interest" description="Disordered" evidence="6">
    <location>
        <begin position="208"/>
        <end position="231"/>
    </location>
</feature>
<dbReference type="PANTHER" id="PTHR12789">
    <property type="entry name" value="DENSITY-REGULATED PROTEIN HOMOLOG"/>
    <property type="match status" value="1"/>
</dbReference>
<comment type="domain">
    <text evidence="5">The SUI1 domain may be involved in RNA binding.</text>
</comment>
<evidence type="ECO:0000256" key="2">
    <source>
        <dbReference type="ARBA" id="ARBA00011742"/>
    </source>
</evidence>
<keyword evidence="4 5" id="KW-0689">Ribosomal protein</keyword>
<dbReference type="InterPro" id="IPR046447">
    <property type="entry name" value="DENR_C"/>
</dbReference>
<protein>
    <recommendedName>
        <fullName evidence="3 5">Translation machinery-associated protein 22</fullName>
    </recommendedName>
</protein>
<dbReference type="GO" id="GO:0002188">
    <property type="term" value="P:translation reinitiation"/>
    <property type="evidence" value="ECO:0007669"/>
    <property type="project" value="TreeGrafter"/>
</dbReference>
<dbReference type="InterPro" id="IPR001950">
    <property type="entry name" value="SUI1"/>
</dbReference>
<comment type="caution">
    <text evidence="8">The sequence shown here is derived from an EMBL/GenBank/DDBJ whole genome shotgun (WGS) entry which is preliminary data.</text>
</comment>
<feature type="compositionally biased region" description="Gly residues" evidence="6">
    <location>
        <begin position="210"/>
        <end position="231"/>
    </location>
</feature>
<keyword evidence="5" id="KW-0687">Ribonucleoprotein</keyword>
<dbReference type="GO" id="GO:1990904">
    <property type="term" value="C:ribonucleoprotein complex"/>
    <property type="evidence" value="ECO:0007669"/>
    <property type="project" value="UniProtKB-KW"/>
</dbReference>
<dbReference type="Proteomes" id="UP000590412">
    <property type="component" value="Unassembled WGS sequence"/>
</dbReference>
<evidence type="ECO:0000256" key="4">
    <source>
        <dbReference type="ARBA" id="ARBA00022980"/>
    </source>
</evidence>
<dbReference type="OrthoDB" id="277199at2759"/>
<evidence type="ECO:0000256" key="3">
    <source>
        <dbReference type="ARBA" id="ARBA00020058"/>
    </source>
</evidence>
<evidence type="ECO:0000256" key="6">
    <source>
        <dbReference type="SAM" id="MobiDB-lite"/>
    </source>
</evidence>
<name>A0A8X7NKB5_CANPA</name>
<comment type="similarity">
    <text evidence="1 5">Belongs to the DENR family.</text>
</comment>
<gene>
    <name evidence="8" type="ORF">FOB60_004545</name>
</gene>
<dbReference type="Gene3D" id="3.30.780.10">
    <property type="entry name" value="SUI1-like domain"/>
    <property type="match status" value="1"/>
</dbReference>
<dbReference type="GO" id="GO:0001731">
    <property type="term" value="P:formation of translation preinitiation complex"/>
    <property type="evidence" value="ECO:0007669"/>
    <property type="project" value="TreeGrafter"/>
</dbReference>
<dbReference type="Pfam" id="PF21023">
    <property type="entry name" value="DENR_N"/>
    <property type="match status" value="1"/>
</dbReference>
<dbReference type="InterPro" id="IPR005873">
    <property type="entry name" value="DENR_eukaryotes"/>
</dbReference>
<evidence type="ECO:0000313" key="9">
    <source>
        <dbReference type="Proteomes" id="UP000590412"/>
    </source>
</evidence>
<dbReference type="GO" id="GO:0003743">
    <property type="term" value="F:translation initiation factor activity"/>
    <property type="evidence" value="ECO:0007669"/>
    <property type="project" value="InterPro"/>
</dbReference>
<dbReference type="InterPro" id="IPR048517">
    <property type="entry name" value="DENR_N"/>
</dbReference>
<organism evidence="8 9">
    <name type="scientific">Candida parapsilosis</name>
    <name type="common">Yeast</name>
    <dbReference type="NCBI Taxonomy" id="5480"/>
    <lineage>
        <taxon>Eukaryota</taxon>
        <taxon>Fungi</taxon>
        <taxon>Dikarya</taxon>
        <taxon>Ascomycota</taxon>
        <taxon>Saccharomycotina</taxon>
        <taxon>Pichiomycetes</taxon>
        <taxon>Debaryomycetaceae</taxon>
        <taxon>Candida/Lodderomyces clade</taxon>
        <taxon>Candida</taxon>
    </lineage>
</organism>
<accession>A0A8X7NKB5</accession>
<reference evidence="8" key="1">
    <citation type="submission" date="2020-03" db="EMBL/GenBank/DDBJ databases">
        <title>FDA dAtabase for Regulatory Grade micrObial Sequences (FDA-ARGOS): Supporting development and validation of Infectious Disease Dx tests.</title>
        <authorList>
            <person name="Campos J."/>
            <person name="Goldberg B."/>
            <person name="Tallon L."/>
            <person name="Sadzewicz L."/>
            <person name="Vavikolanu K."/>
            <person name="Mehta A."/>
            <person name="Aluvathingal J."/>
            <person name="Nadendla S."/>
            <person name="Nandy P."/>
            <person name="Geyer C."/>
            <person name="Yan Y."/>
            <person name="Sichtig H."/>
        </authorList>
    </citation>
    <scope>NUCLEOTIDE SEQUENCE [LARGE SCALE GENOMIC DNA]</scope>
    <source>
        <strain evidence="8">FDAARGOS_652</strain>
    </source>
</reference>
<dbReference type="GO" id="GO:0005737">
    <property type="term" value="C:cytoplasm"/>
    <property type="evidence" value="ECO:0007669"/>
    <property type="project" value="UniProtKB-SubCell"/>
</dbReference>
<dbReference type="PROSITE" id="PS50296">
    <property type="entry name" value="SUI1"/>
    <property type="match status" value="1"/>
</dbReference>